<dbReference type="EMBL" id="CP024201">
    <property type="protein sequence ID" value="ATQ43079.1"/>
    <property type="molecule type" value="Genomic_DNA"/>
</dbReference>
<accession>A0A2D2AYI3</accession>
<dbReference type="KEGG" id="cmb:CSW64_11980"/>
<dbReference type="Gene3D" id="1.20.58.220">
    <property type="entry name" value="Phosphate transport system protein phou homolog 2, domain 2"/>
    <property type="match status" value="1"/>
</dbReference>
<evidence type="ECO:0000313" key="2">
    <source>
        <dbReference type="EMBL" id="ATQ43079.1"/>
    </source>
</evidence>
<evidence type="ECO:0000313" key="3">
    <source>
        <dbReference type="Proteomes" id="UP000228945"/>
    </source>
</evidence>
<gene>
    <name evidence="2" type="ORF">CSW64_11980</name>
</gene>
<dbReference type="InterPro" id="IPR018445">
    <property type="entry name" value="Put_Phosphate_transp_reg"/>
</dbReference>
<comment type="similarity">
    <text evidence="1">Belongs to the UPF0111 family.</text>
</comment>
<dbReference type="InterPro" id="IPR052912">
    <property type="entry name" value="UPF0111_domain"/>
</dbReference>
<dbReference type="RefSeq" id="WP_099622330.1">
    <property type="nucleotide sequence ID" value="NZ_CP024201.1"/>
</dbReference>
<dbReference type="OrthoDB" id="9797568at2"/>
<dbReference type="Proteomes" id="UP000228945">
    <property type="component" value="Chromosome"/>
</dbReference>
<dbReference type="PANTHER" id="PTHR37298:SF1">
    <property type="entry name" value="UPF0111 PROTEIN YKAA"/>
    <property type="match status" value="1"/>
</dbReference>
<dbReference type="Pfam" id="PF01865">
    <property type="entry name" value="PhoU_div"/>
    <property type="match status" value="1"/>
</dbReference>
<evidence type="ECO:0000256" key="1">
    <source>
        <dbReference type="ARBA" id="ARBA00008591"/>
    </source>
</evidence>
<sequence length="214" mass="24003">MLSWFRAIMPKEDRFFELYRRHTQTLVSGAAALRELLDGGDGVPAACERIFRHEDEADAVAREGMLLVRKTFITPFDRIDIQSLFSSLDDSIDQMKKTAKAITLFEATEFEPQMREMADIIVKCANLTSEMVALLPQMRQNAGALNALAEQIVGLEDESDHVCDAGLKALYLKHRDGNAMGYIVGAEIYDHLEKVVDRFEDVANGITGILIEHL</sequence>
<proteinExistence type="inferred from homology"/>
<dbReference type="PANTHER" id="PTHR37298">
    <property type="entry name" value="UPF0111 PROTEIN YKAA"/>
    <property type="match status" value="1"/>
</dbReference>
<reference evidence="2 3" key="1">
    <citation type="submission" date="2017-10" db="EMBL/GenBank/DDBJ databases">
        <title>Genome sequence of Caulobacter mirabilis FWC38.</title>
        <authorList>
            <person name="Fiebig A."/>
            <person name="Crosson S."/>
        </authorList>
    </citation>
    <scope>NUCLEOTIDE SEQUENCE [LARGE SCALE GENOMIC DNA]</scope>
    <source>
        <strain evidence="2 3">FWC 38</strain>
    </source>
</reference>
<name>A0A2D2AYI3_9CAUL</name>
<protein>
    <submittedName>
        <fullName evidence="2">Nuclease PIN</fullName>
    </submittedName>
</protein>
<dbReference type="AlphaFoldDB" id="A0A2D2AYI3"/>
<organism evidence="2 3">
    <name type="scientific">Caulobacter mirabilis</name>
    <dbReference type="NCBI Taxonomy" id="69666"/>
    <lineage>
        <taxon>Bacteria</taxon>
        <taxon>Pseudomonadati</taxon>
        <taxon>Pseudomonadota</taxon>
        <taxon>Alphaproteobacteria</taxon>
        <taxon>Caulobacterales</taxon>
        <taxon>Caulobacteraceae</taxon>
        <taxon>Caulobacter</taxon>
    </lineage>
</organism>
<keyword evidence="3" id="KW-1185">Reference proteome</keyword>
<dbReference type="InterPro" id="IPR038078">
    <property type="entry name" value="PhoU-like_sf"/>
</dbReference>